<dbReference type="InterPro" id="IPR022657">
    <property type="entry name" value="De-COase2_CS"/>
</dbReference>
<dbReference type="Gene3D" id="3.20.20.10">
    <property type="entry name" value="Alanine racemase"/>
    <property type="match status" value="1"/>
</dbReference>
<name>A0ABQ8UVS9_9EUKA</name>
<comment type="similarity">
    <text evidence="3">Belongs to the Orn/Lys/Arg decarboxylase class-II family.</text>
</comment>
<dbReference type="PRINTS" id="PR01179">
    <property type="entry name" value="ODADCRBXLASE"/>
</dbReference>
<proteinExistence type="inferred from homology"/>
<organism evidence="6 7">
    <name type="scientific">Paratrimastix pyriformis</name>
    <dbReference type="NCBI Taxonomy" id="342808"/>
    <lineage>
        <taxon>Eukaryota</taxon>
        <taxon>Metamonada</taxon>
        <taxon>Preaxostyla</taxon>
        <taxon>Paratrimastigidae</taxon>
        <taxon>Paratrimastix</taxon>
    </lineage>
</organism>
<dbReference type="InterPro" id="IPR009006">
    <property type="entry name" value="Ala_racemase/Decarboxylase_C"/>
</dbReference>
<dbReference type="Pfam" id="PF02784">
    <property type="entry name" value="Orn_Arg_deC_N"/>
    <property type="match status" value="1"/>
</dbReference>
<dbReference type="SUPFAM" id="SSF50621">
    <property type="entry name" value="Alanine racemase C-terminal domain-like"/>
    <property type="match status" value="1"/>
</dbReference>
<dbReference type="InterPro" id="IPR022643">
    <property type="entry name" value="De-COase2_C"/>
</dbReference>
<evidence type="ECO:0000256" key="2">
    <source>
        <dbReference type="ARBA" id="ARBA00022898"/>
    </source>
</evidence>
<evidence type="ECO:0000259" key="4">
    <source>
        <dbReference type="Pfam" id="PF00278"/>
    </source>
</evidence>
<comment type="cofactor">
    <cofactor evidence="1">
        <name>pyridoxal 5'-phosphate</name>
        <dbReference type="ChEBI" id="CHEBI:597326"/>
    </cofactor>
</comment>
<evidence type="ECO:0000256" key="1">
    <source>
        <dbReference type="ARBA" id="ARBA00001933"/>
    </source>
</evidence>
<dbReference type="PANTHER" id="PTHR43727">
    <property type="entry name" value="DIAMINOPIMELATE DECARBOXYLASE"/>
    <property type="match status" value="1"/>
</dbReference>
<dbReference type="InterPro" id="IPR022644">
    <property type="entry name" value="De-COase2_N"/>
</dbReference>
<dbReference type="Pfam" id="PF00278">
    <property type="entry name" value="Orn_DAP_Arg_deC"/>
    <property type="match status" value="1"/>
</dbReference>
<dbReference type="PROSITE" id="PS00879">
    <property type="entry name" value="ODR_DC_2_2"/>
    <property type="match status" value="1"/>
</dbReference>
<dbReference type="PRINTS" id="PR01182">
    <property type="entry name" value="ORNDCRBXLASE"/>
</dbReference>
<dbReference type="InterPro" id="IPR029066">
    <property type="entry name" value="PLP-binding_barrel"/>
</dbReference>
<protein>
    <submittedName>
        <fullName evidence="6">Diaminopimelate decarboxylase</fullName>
    </submittedName>
</protein>
<dbReference type="InterPro" id="IPR002433">
    <property type="entry name" value="Orn_de-COase"/>
</dbReference>
<dbReference type="Gene3D" id="2.40.37.10">
    <property type="entry name" value="Lyase, Ornithine Decarboxylase, Chain A, domain 1"/>
    <property type="match status" value="1"/>
</dbReference>
<dbReference type="Proteomes" id="UP001141327">
    <property type="component" value="Unassembled WGS sequence"/>
</dbReference>
<reference evidence="6" key="1">
    <citation type="journal article" date="2022" name="bioRxiv">
        <title>Genomics of Preaxostyla Flagellates Illuminates Evolutionary Transitions and the Path Towards Mitochondrial Loss.</title>
        <authorList>
            <person name="Novak L.V.F."/>
            <person name="Treitli S.C."/>
            <person name="Pyrih J."/>
            <person name="Halakuc P."/>
            <person name="Pipaliya S.V."/>
            <person name="Vacek V."/>
            <person name="Brzon O."/>
            <person name="Soukal P."/>
            <person name="Eme L."/>
            <person name="Dacks J.B."/>
            <person name="Karnkowska A."/>
            <person name="Elias M."/>
            <person name="Hampl V."/>
        </authorList>
    </citation>
    <scope>NUCLEOTIDE SEQUENCE</scope>
    <source>
        <strain evidence="6">RCP-MX</strain>
    </source>
</reference>
<evidence type="ECO:0000259" key="5">
    <source>
        <dbReference type="Pfam" id="PF02784"/>
    </source>
</evidence>
<feature type="domain" description="Orn/DAP/Arg decarboxylase 2 N-terminal" evidence="5">
    <location>
        <begin position="55"/>
        <end position="304"/>
    </location>
</feature>
<accession>A0ABQ8UVS9</accession>
<keyword evidence="7" id="KW-1185">Reference proteome</keyword>
<evidence type="ECO:0000313" key="6">
    <source>
        <dbReference type="EMBL" id="KAJ4461852.1"/>
    </source>
</evidence>
<comment type="caution">
    <text evidence="6">The sequence shown here is derived from an EMBL/GenBank/DDBJ whole genome shotgun (WGS) entry which is preliminary data.</text>
</comment>
<keyword evidence="2" id="KW-0663">Pyridoxal phosphate</keyword>
<dbReference type="PANTHER" id="PTHR43727:SF3">
    <property type="entry name" value="GROUP IV DECARBOXYLASE"/>
    <property type="match status" value="1"/>
</dbReference>
<dbReference type="EMBL" id="JAPMOS010000005">
    <property type="protein sequence ID" value="KAJ4461852.1"/>
    <property type="molecule type" value="Genomic_DNA"/>
</dbReference>
<dbReference type="InterPro" id="IPR000183">
    <property type="entry name" value="Orn/DAP/Arg_de-COase"/>
</dbReference>
<dbReference type="SUPFAM" id="SSF51419">
    <property type="entry name" value="PLP-binding barrel"/>
    <property type="match status" value="1"/>
</dbReference>
<feature type="domain" description="Orn/DAP/Arg decarboxylase 2 C-terminal" evidence="4">
    <location>
        <begin position="306"/>
        <end position="434"/>
    </location>
</feature>
<gene>
    <name evidence="6" type="ORF">PAPYR_1531</name>
</gene>
<sequence>MSSSTDSAAALLAGALRASLLTPRSDDFLLENDTPIAFFFDGDRFQSLKDDLFSAFPNPQTLHALAVKANPAVLEFSRALGFGAECASEGELRLAISLGFPGDKLVFDSPVKTARELALALRHGVLINADSLAEVDRLRELIPRVKQQFPDMPVPRVGVRVNVQGGAGAIAETSTATLTSKFGVPLKFGSSGEMSTRSALLAAYRQNPWMCAVHVHVGSQGCSLDMMVAAARQVLDLVNEINAGCPEGNPQVTTFDLGGGLPVNYATDLTQPTFTEYAARLRAACPVLFAAPFRLVTEFGRAMTVKCGVALARVEYTKRSVVGYTPAGAVAAPPISPEVPRHSIALTHAGADCFLRECYRPEQWPHRIGLLDGVTGSWKGWGEPQAAGTNPSGGETWDIAGPLCFSGDVIGRRLLFPPNVDLTLGDWVMISDAGGYTLGMFSAYNSRSRPPQYWVDRDPTTRAPSFRLMRNFTVSTDSDV</sequence>
<evidence type="ECO:0000256" key="3">
    <source>
        <dbReference type="RuleBase" id="RU003737"/>
    </source>
</evidence>
<evidence type="ECO:0000313" key="7">
    <source>
        <dbReference type="Proteomes" id="UP001141327"/>
    </source>
</evidence>